<evidence type="ECO:0008006" key="3">
    <source>
        <dbReference type="Google" id="ProtNLM"/>
    </source>
</evidence>
<keyword evidence="2" id="KW-1185">Reference proteome</keyword>
<accession>A0ABQ0WMF0</accession>
<protein>
    <recommendedName>
        <fullName evidence="3">Transposase</fullName>
    </recommendedName>
</protein>
<gene>
    <name evidence="1" type="ORF">LSP04_05860</name>
</gene>
<organism evidence="1 2">
    <name type="scientific">Levilactobacillus spicheri</name>
    <dbReference type="NCBI Taxonomy" id="216463"/>
    <lineage>
        <taxon>Bacteria</taxon>
        <taxon>Bacillati</taxon>
        <taxon>Bacillota</taxon>
        <taxon>Bacilli</taxon>
        <taxon>Lactobacillales</taxon>
        <taxon>Lactobacillaceae</taxon>
        <taxon>Levilactobacillus</taxon>
    </lineage>
</organism>
<name>A0ABQ0WMF0_9LACO</name>
<dbReference type="Proteomes" id="UP000321691">
    <property type="component" value="Unassembled WGS sequence"/>
</dbReference>
<reference evidence="1 2" key="1">
    <citation type="submission" date="2019-07" db="EMBL/GenBank/DDBJ databases">
        <title>Whole genome shotgun sequence of Lactobacillus spicheri NBRC 107155.</title>
        <authorList>
            <person name="Hosoyama A."/>
            <person name="Uohara A."/>
            <person name="Ohji S."/>
            <person name="Ichikawa N."/>
        </authorList>
    </citation>
    <scope>NUCLEOTIDE SEQUENCE [LARGE SCALE GENOMIC DNA]</scope>
    <source>
        <strain evidence="1 2">NBRC 107155</strain>
    </source>
</reference>
<proteinExistence type="predicted"/>
<dbReference type="EMBL" id="BJZI01000007">
    <property type="protein sequence ID" value="GEO66167.1"/>
    <property type="molecule type" value="Genomic_DNA"/>
</dbReference>
<sequence length="58" mass="6782">MNRVKSIGNNQPALFFVEMKALANIFEKAIEIQHGTWYTRYRIYENEYIKTVLSQVGG</sequence>
<evidence type="ECO:0000313" key="1">
    <source>
        <dbReference type="EMBL" id="GEO66167.1"/>
    </source>
</evidence>
<comment type="caution">
    <text evidence="1">The sequence shown here is derived from an EMBL/GenBank/DDBJ whole genome shotgun (WGS) entry which is preliminary data.</text>
</comment>
<evidence type="ECO:0000313" key="2">
    <source>
        <dbReference type="Proteomes" id="UP000321691"/>
    </source>
</evidence>